<evidence type="ECO:0000256" key="2">
    <source>
        <dbReference type="ARBA" id="ARBA00022727"/>
    </source>
</evidence>
<feature type="binding site" evidence="5">
    <location>
        <begin position="11"/>
        <end position="16"/>
    </location>
    <ligand>
        <name>ATP</name>
        <dbReference type="ChEBI" id="CHEBI:30616"/>
    </ligand>
</feature>
<keyword evidence="2 5" id="KW-0545">Nucleotide biosynthesis</keyword>
<feature type="binding site" evidence="5">
    <location>
        <position position="146"/>
    </location>
    <ligand>
        <name>Zn(2+)</name>
        <dbReference type="ChEBI" id="CHEBI:29105"/>
        <note>structural</note>
    </ligand>
</feature>
<dbReference type="RefSeq" id="WP_146512426.1">
    <property type="nucleotide sequence ID" value="NZ_SIHI01000067.1"/>
</dbReference>
<sequence>MHKYIIMGVQGCGKGTQARLLKQKLDIVHISVGDIFRWHIQNHTKLGAQVKRTVAAGNLVGDQVVEDIVRQRLDQHDWNYGFILDGFPRNESQALFFLESYDIDAVIHIEVPDEVVRDRVLSRRLCSDCGLDFNLISHRPEIENVCDVCGGELLSRPDDKPEALAERLEEYHTKTEPALELFRRKELVLDLDGTPPPDTIQQEIRRLLELV</sequence>
<evidence type="ECO:0000256" key="1">
    <source>
        <dbReference type="ARBA" id="ARBA00022679"/>
    </source>
</evidence>
<feature type="region of interest" description="NMP" evidence="5">
    <location>
        <begin position="31"/>
        <end position="60"/>
    </location>
</feature>
<keyword evidence="10" id="KW-1185">Reference proteome</keyword>
<dbReference type="Pfam" id="PF00406">
    <property type="entry name" value="ADK"/>
    <property type="match status" value="1"/>
</dbReference>
<comment type="similarity">
    <text evidence="5 6">Belongs to the adenylate kinase family.</text>
</comment>
<dbReference type="GO" id="GO:0008270">
    <property type="term" value="F:zinc ion binding"/>
    <property type="evidence" value="ECO:0007669"/>
    <property type="project" value="UniProtKB-UniRule"/>
</dbReference>
<dbReference type="EMBL" id="SIHI01000067">
    <property type="protein sequence ID" value="TWT39816.1"/>
    <property type="molecule type" value="Genomic_DNA"/>
</dbReference>
<dbReference type="HAMAP" id="MF_00235">
    <property type="entry name" value="Adenylate_kinase_Adk"/>
    <property type="match status" value="1"/>
</dbReference>
<comment type="subcellular location">
    <subcellularLocation>
        <location evidence="5 7">Cytoplasm</location>
    </subcellularLocation>
</comment>
<dbReference type="GO" id="GO:0044209">
    <property type="term" value="P:AMP salvage"/>
    <property type="evidence" value="ECO:0007669"/>
    <property type="project" value="UniProtKB-UniRule"/>
</dbReference>
<dbReference type="InterPro" id="IPR000850">
    <property type="entry name" value="Adenylat/UMP-CMP_kin"/>
</dbReference>
<dbReference type="SUPFAM" id="SSF52540">
    <property type="entry name" value="P-loop containing nucleoside triphosphate hydrolases"/>
    <property type="match status" value="1"/>
</dbReference>
<comment type="subunit">
    <text evidence="5 7">Monomer.</text>
</comment>
<name>A0A5C5VMD9_9PLAN</name>
<dbReference type="PRINTS" id="PR00094">
    <property type="entry name" value="ADENYLTKNASE"/>
</dbReference>
<evidence type="ECO:0000256" key="4">
    <source>
        <dbReference type="ARBA" id="ARBA00022777"/>
    </source>
</evidence>
<evidence type="ECO:0000256" key="5">
    <source>
        <dbReference type="HAMAP-Rule" id="MF_00235"/>
    </source>
</evidence>
<feature type="binding site" evidence="5">
    <location>
        <position position="129"/>
    </location>
    <ligand>
        <name>Zn(2+)</name>
        <dbReference type="ChEBI" id="CHEBI:29105"/>
        <note>structural</note>
    </ligand>
</feature>
<feature type="binding site" evidence="5">
    <location>
        <begin position="58"/>
        <end position="60"/>
    </location>
    <ligand>
        <name>AMP</name>
        <dbReference type="ChEBI" id="CHEBI:456215"/>
    </ligand>
</feature>
<dbReference type="PROSITE" id="PS00113">
    <property type="entry name" value="ADENYLATE_KINASE"/>
    <property type="match status" value="1"/>
</dbReference>
<keyword evidence="5 7" id="KW-0067">ATP-binding</keyword>
<accession>A0A5C5VMD9</accession>
<dbReference type="GO" id="GO:0005524">
    <property type="term" value="F:ATP binding"/>
    <property type="evidence" value="ECO:0007669"/>
    <property type="project" value="UniProtKB-UniRule"/>
</dbReference>
<comment type="caution">
    <text evidence="9">The sequence shown here is derived from an EMBL/GenBank/DDBJ whole genome shotgun (WGS) entry which is preliminary data.</text>
</comment>
<comment type="catalytic activity">
    <reaction evidence="5 7">
        <text>AMP + ATP = 2 ADP</text>
        <dbReference type="Rhea" id="RHEA:12973"/>
        <dbReference type="ChEBI" id="CHEBI:30616"/>
        <dbReference type="ChEBI" id="CHEBI:456215"/>
        <dbReference type="ChEBI" id="CHEBI:456216"/>
        <dbReference type="EC" id="2.7.4.3"/>
    </reaction>
</comment>
<keyword evidence="5" id="KW-0963">Cytoplasm</keyword>
<feature type="binding site" evidence="5">
    <location>
        <position position="167"/>
    </location>
    <ligand>
        <name>AMP</name>
        <dbReference type="ChEBI" id="CHEBI:456215"/>
    </ligand>
</feature>
<dbReference type="SUPFAM" id="SSF57774">
    <property type="entry name" value="Microbial and mitochondrial ADK, insert 'zinc finger' domain"/>
    <property type="match status" value="1"/>
</dbReference>
<dbReference type="Pfam" id="PF05191">
    <property type="entry name" value="ADK_lid"/>
    <property type="match status" value="1"/>
</dbReference>
<feature type="binding site" evidence="5">
    <location>
        <begin position="86"/>
        <end position="89"/>
    </location>
    <ligand>
        <name>AMP</name>
        <dbReference type="ChEBI" id="CHEBI:456215"/>
    </ligand>
</feature>
<keyword evidence="1 5" id="KW-0808">Transferase</keyword>
<dbReference type="OrthoDB" id="9805030at2"/>
<dbReference type="PANTHER" id="PTHR23359">
    <property type="entry name" value="NUCLEOTIDE KINASE"/>
    <property type="match status" value="1"/>
</dbReference>
<feature type="binding site" evidence="5">
    <location>
        <position position="156"/>
    </location>
    <ligand>
        <name>AMP</name>
        <dbReference type="ChEBI" id="CHEBI:456215"/>
    </ligand>
</feature>
<feature type="binding site" evidence="5">
    <location>
        <position position="123"/>
    </location>
    <ligand>
        <name>ATP</name>
        <dbReference type="ChEBI" id="CHEBI:30616"/>
    </ligand>
</feature>
<feature type="binding site" evidence="5">
    <location>
        <position position="195"/>
    </location>
    <ligand>
        <name>ATP</name>
        <dbReference type="ChEBI" id="CHEBI:30616"/>
    </ligand>
</feature>
<keyword evidence="5" id="KW-0862">Zinc</keyword>
<dbReference type="CDD" id="cd01428">
    <property type="entry name" value="ADK"/>
    <property type="match status" value="1"/>
</dbReference>
<feature type="binding site" evidence="5">
    <location>
        <position position="93"/>
    </location>
    <ligand>
        <name>AMP</name>
        <dbReference type="ChEBI" id="CHEBI:456215"/>
    </ligand>
</feature>
<comment type="pathway">
    <text evidence="5">Purine metabolism; AMP biosynthesis via salvage pathway; AMP from ADP: step 1/1.</text>
</comment>
<organism evidence="9 10">
    <name type="scientific">Thalassoglobus neptunius</name>
    <dbReference type="NCBI Taxonomy" id="1938619"/>
    <lineage>
        <taxon>Bacteria</taxon>
        <taxon>Pseudomonadati</taxon>
        <taxon>Planctomycetota</taxon>
        <taxon>Planctomycetia</taxon>
        <taxon>Planctomycetales</taxon>
        <taxon>Planctomycetaceae</taxon>
        <taxon>Thalassoglobus</taxon>
    </lineage>
</organism>
<feature type="binding site" evidence="5">
    <location>
        <position position="149"/>
    </location>
    <ligand>
        <name>Zn(2+)</name>
        <dbReference type="ChEBI" id="CHEBI:29105"/>
        <note>structural</note>
    </ligand>
</feature>
<dbReference type="InterPro" id="IPR033690">
    <property type="entry name" value="Adenylat_kinase_CS"/>
</dbReference>
<feature type="binding site" evidence="5">
    <location>
        <position position="126"/>
    </location>
    <ligand>
        <name>Zn(2+)</name>
        <dbReference type="ChEBI" id="CHEBI:29105"/>
        <note>structural</note>
    </ligand>
</feature>
<feature type="binding site" evidence="5">
    <location>
        <position position="37"/>
    </location>
    <ligand>
        <name>AMP</name>
        <dbReference type="ChEBI" id="CHEBI:456215"/>
    </ligand>
</feature>
<comment type="domain">
    <text evidence="5">Consists of three domains, a large central CORE domain and two small peripheral domains, NMPbind and LID, which undergo movements during catalysis. The LID domain closes over the site of phosphoryl transfer upon ATP binding. Assembling and dissambling the active center during each catalytic cycle provides an effective means to prevent ATP hydrolysis. Some bacteria have evolved a zinc-coordinating structure that stabilizes the LID domain.</text>
</comment>
<dbReference type="InterPro" id="IPR006259">
    <property type="entry name" value="Adenyl_kin_sub"/>
</dbReference>
<dbReference type="UniPathway" id="UPA00588">
    <property type="reaction ID" value="UER00649"/>
</dbReference>
<dbReference type="AlphaFoldDB" id="A0A5C5VMD9"/>
<dbReference type="InterPro" id="IPR036193">
    <property type="entry name" value="ADK_active_lid_dom_sf"/>
</dbReference>
<evidence type="ECO:0000259" key="8">
    <source>
        <dbReference type="Pfam" id="PF05191"/>
    </source>
</evidence>
<evidence type="ECO:0000313" key="10">
    <source>
        <dbReference type="Proteomes" id="UP000317243"/>
    </source>
</evidence>
<evidence type="ECO:0000256" key="6">
    <source>
        <dbReference type="RuleBase" id="RU003330"/>
    </source>
</evidence>
<protein>
    <recommendedName>
        <fullName evidence="5 7">Adenylate kinase</fullName>
        <shortName evidence="5">AK</shortName>
        <ecNumber evidence="5 7">2.7.4.3</ecNumber>
    </recommendedName>
    <alternativeName>
        <fullName evidence="5">ATP-AMP transphosphorylase</fullName>
    </alternativeName>
    <alternativeName>
        <fullName evidence="5">ATP:AMP phosphotransferase</fullName>
    </alternativeName>
    <alternativeName>
        <fullName evidence="5">Adenylate monophosphate kinase</fullName>
    </alternativeName>
</protein>
<evidence type="ECO:0000256" key="3">
    <source>
        <dbReference type="ARBA" id="ARBA00022741"/>
    </source>
</evidence>
<keyword evidence="3 5" id="KW-0547">Nucleotide-binding</keyword>
<dbReference type="NCBIfam" id="TIGR01351">
    <property type="entry name" value="adk"/>
    <property type="match status" value="1"/>
</dbReference>
<dbReference type="Proteomes" id="UP000317243">
    <property type="component" value="Unassembled WGS sequence"/>
</dbReference>
<dbReference type="InterPro" id="IPR027417">
    <property type="entry name" value="P-loop_NTPase"/>
</dbReference>
<gene>
    <name evidence="9" type="primary">adk_2</name>
    <name evidence="5" type="synonym">adk</name>
    <name evidence="9" type="ORF">KOR42_51440</name>
</gene>
<comment type="caution">
    <text evidence="5">Lacks conserved residue(s) required for the propagation of feature annotation.</text>
</comment>
<comment type="function">
    <text evidence="5">Catalyzes the reversible transfer of the terminal phosphate group between ATP and AMP. Plays an important role in cellular energy homeostasis and in adenine nucleotide metabolism.</text>
</comment>
<dbReference type="GO" id="GO:0004017">
    <property type="term" value="F:AMP kinase activity"/>
    <property type="evidence" value="ECO:0007669"/>
    <property type="project" value="UniProtKB-UniRule"/>
</dbReference>
<dbReference type="Gene3D" id="3.40.50.300">
    <property type="entry name" value="P-loop containing nucleotide triphosphate hydrolases"/>
    <property type="match status" value="1"/>
</dbReference>
<keyword evidence="4 5" id="KW-0418">Kinase</keyword>
<feature type="region of interest" description="LID" evidence="5">
    <location>
        <begin position="122"/>
        <end position="159"/>
    </location>
</feature>
<feature type="domain" description="Adenylate kinase active site lid" evidence="8">
    <location>
        <begin position="123"/>
        <end position="158"/>
    </location>
</feature>
<keyword evidence="5" id="KW-0479">Metal-binding</keyword>
<proteinExistence type="inferred from homology"/>
<evidence type="ECO:0000313" key="9">
    <source>
        <dbReference type="EMBL" id="TWT39816.1"/>
    </source>
</evidence>
<evidence type="ECO:0000256" key="7">
    <source>
        <dbReference type="RuleBase" id="RU003331"/>
    </source>
</evidence>
<reference evidence="9 10" key="1">
    <citation type="submission" date="2019-02" db="EMBL/GenBank/DDBJ databases">
        <title>Deep-cultivation of Planctomycetes and their phenomic and genomic characterization uncovers novel biology.</title>
        <authorList>
            <person name="Wiegand S."/>
            <person name="Jogler M."/>
            <person name="Boedeker C."/>
            <person name="Pinto D."/>
            <person name="Vollmers J."/>
            <person name="Rivas-Marin E."/>
            <person name="Kohn T."/>
            <person name="Peeters S.H."/>
            <person name="Heuer A."/>
            <person name="Rast P."/>
            <person name="Oberbeckmann S."/>
            <person name="Bunk B."/>
            <person name="Jeske O."/>
            <person name="Meyerdierks A."/>
            <person name="Storesund J.E."/>
            <person name="Kallscheuer N."/>
            <person name="Luecker S."/>
            <person name="Lage O.M."/>
            <person name="Pohl T."/>
            <person name="Merkel B.J."/>
            <person name="Hornburger P."/>
            <person name="Mueller R.-W."/>
            <person name="Bruemmer F."/>
            <person name="Labrenz M."/>
            <person name="Spormann A.M."/>
            <person name="Op Den Camp H."/>
            <person name="Overmann J."/>
            <person name="Amann R."/>
            <person name="Jetten M.S.M."/>
            <person name="Mascher T."/>
            <person name="Medema M.H."/>
            <person name="Devos D.P."/>
            <person name="Kaster A.-K."/>
            <person name="Ovreas L."/>
            <person name="Rohde M."/>
            <person name="Galperin M.Y."/>
            <person name="Jogler C."/>
        </authorList>
    </citation>
    <scope>NUCLEOTIDE SEQUENCE [LARGE SCALE GENOMIC DNA]</scope>
    <source>
        <strain evidence="9 10">KOR42</strain>
    </source>
</reference>
<dbReference type="EC" id="2.7.4.3" evidence="5 7"/>
<dbReference type="GO" id="GO:0005737">
    <property type="term" value="C:cytoplasm"/>
    <property type="evidence" value="ECO:0007669"/>
    <property type="project" value="UniProtKB-SubCell"/>
</dbReference>
<dbReference type="InterPro" id="IPR007862">
    <property type="entry name" value="Adenylate_kinase_lid-dom"/>
</dbReference>